<dbReference type="InterPro" id="IPR025902">
    <property type="entry name" value="LssY-like-C_dom"/>
</dbReference>
<dbReference type="EMBL" id="BSUM01000001">
    <property type="protein sequence ID" value="GMA32518.1"/>
    <property type="molecule type" value="Genomic_DNA"/>
</dbReference>
<evidence type="ECO:0000313" key="5">
    <source>
        <dbReference type="Proteomes" id="UP001157161"/>
    </source>
</evidence>
<keyword evidence="5" id="KW-1185">Reference proteome</keyword>
<keyword evidence="2" id="KW-0812">Transmembrane</keyword>
<feature type="transmembrane region" description="Helical" evidence="2">
    <location>
        <begin position="144"/>
        <end position="167"/>
    </location>
</feature>
<evidence type="ECO:0000259" key="3">
    <source>
        <dbReference type="Pfam" id="PF14067"/>
    </source>
</evidence>
<dbReference type="Pfam" id="PF14067">
    <property type="entry name" value="LssY_C"/>
    <property type="match status" value="1"/>
</dbReference>
<feature type="region of interest" description="Disordered" evidence="1">
    <location>
        <begin position="63"/>
        <end position="140"/>
    </location>
</feature>
<name>A0AA37XFL7_9MICO</name>
<accession>A0AA37XFL7</accession>
<sequence length="201" mass="21739">MDWLAAGTFDRAVGLSLFTLQVTHRIEADIDVERDFLVASLAEGTPGLEVHVLPDFSAGYHSRNGGGDSVHTDGDLPVVAIPDPQGRTPEPPRVPDVVPIDRDQLRARAREPRPGSARRKRSSFEVDVPLDAGSPARRRRPPSVTMGAVILLVRTLVLGAILAWAAVIEADLADGAPYRRARTPPCSRAPVRVSCSVSWRC</sequence>
<keyword evidence="2" id="KW-0472">Membrane</keyword>
<organism evidence="4 5">
    <name type="scientific">Litorihabitans aurantiacus</name>
    <dbReference type="NCBI Taxonomy" id="1930061"/>
    <lineage>
        <taxon>Bacteria</taxon>
        <taxon>Bacillati</taxon>
        <taxon>Actinomycetota</taxon>
        <taxon>Actinomycetes</taxon>
        <taxon>Micrococcales</taxon>
        <taxon>Beutenbergiaceae</taxon>
        <taxon>Litorihabitans</taxon>
    </lineage>
</organism>
<reference evidence="4" key="1">
    <citation type="journal article" date="2014" name="Int. J. Syst. Evol. Microbiol.">
        <title>Complete genome sequence of Corynebacterium casei LMG S-19264T (=DSM 44701T), isolated from a smear-ripened cheese.</title>
        <authorList>
            <consortium name="US DOE Joint Genome Institute (JGI-PGF)"/>
            <person name="Walter F."/>
            <person name="Albersmeier A."/>
            <person name="Kalinowski J."/>
            <person name="Ruckert C."/>
        </authorList>
    </citation>
    <scope>NUCLEOTIDE SEQUENCE</scope>
    <source>
        <strain evidence="4">NBRC 112290</strain>
    </source>
</reference>
<evidence type="ECO:0000256" key="2">
    <source>
        <dbReference type="SAM" id="Phobius"/>
    </source>
</evidence>
<gene>
    <name evidence="4" type="ORF">GCM10025875_25100</name>
</gene>
<feature type="compositionally biased region" description="Basic and acidic residues" evidence="1">
    <location>
        <begin position="99"/>
        <end position="113"/>
    </location>
</feature>
<proteinExistence type="predicted"/>
<reference evidence="4" key="2">
    <citation type="submission" date="2023-02" db="EMBL/GenBank/DDBJ databases">
        <authorList>
            <person name="Sun Q."/>
            <person name="Mori K."/>
        </authorList>
    </citation>
    <scope>NUCLEOTIDE SEQUENCE</scope>
    <source>
        <strain evidence="4">NBRC 112290</strain>
    </source>
</reference>
<protein>
    <recommendedName>
        <fullName evidence="3">LssY-like C-terminal domain-containing protein</fullName>
    </recommendedName>
</protein>
<feature type="domain" description="LssY-like C-terminal" evidence="3">
    <location>
        <begin position="2"/>
        <end position="76"/>
    </location>
</feature>
<keyword evidence="2" id="KW-1133">Transmembrane helix</keyword>
<comment type="caution">
    <text evidence="4">The sequence shown here is derived from an EMBL/GenBank/DDBJ whole genome shotgun (WGS) entry which is preliminary data.</text>
</comment>
<dbReference type="Proteomes" id="UP001157161">
    <property type="component" value="Unassembled WGS sequence"/>
</dbReference>
<dbReference type="AlphaFoldDB" id="A0AA37XFL7"/>
<evidence type="ECO:0000313" key="4">
    <source>
        <dbReference type="EMBL" id="GMA32518.1"/>
    </source>
</evidence>
<evidence type="ECO:0000256" key="1">
    <source>
        <dbReference type="SAM" id="MobiDB-lite"/>
    </source>
</evidence>